<organism evidence="3 4">
    <name type="scientific">Cylindrobasidium torrendii FP15055 ss-10</name>
    <dbReference type="NCBI Taxonomy" id="1314674"/>
    <lineage>
        <taxon>Eukaryota</taxon>
        <taxon>Fungi</taxon>
        <taxon>Dikarya</taxon>
        <taxon>Basidiomycota</taxon>
        <taxon>Agaricomycotina</taxon>
        <taxon>Agaricomycetes</taxon>
        <taxon>Agaricomycetidae</taxon>
        <taxon>Agaricales</taxon>
        <taxon>Marasmiineae</taxon>
        <taxon>Physalacriaceae</taxon>
        <taxon>Cylindrobasidium</taxon>
    </lineage>
</organism>
<name>A0A0D7AY37_9AGAR</name>
<dbReference type="AlphaFoldDB" id="A0A0D7AY37"/>
<feature type="domain" description="BZIP" evidence="2">
    <location>
        <begin position="95"/>
        <end position="109"/>
    </location>
</feature>
<reference evidence="3 4" key="1">
    <citation type="journal article" date="2015" name="Fungal Genet. Biol.">
        <title>Evolution of novel wood decay mechanisms in Agaricales revealed by the genome sequences of Fistulina hepatica and Cylindrobasidium torrendii.</title>
        <authorList>
            <person name="Floudas D."/>
            <person name="Held B.W."/>
            <person name="Riley R."/>
            <person name="Nagy L.G."/>
            <person name="Koehler G."/>
            <person name="Ransdell A.S."/>
            <person name="Younus H."/>
            <person name="Chow J."/>
            <person name="Chiniquy J."/>
            <person name="Lipzen A."/>
            <person name="Tritt A."/>
            <person name="Sun H."/>
            <person name="Haridas S."/>
            <person name="LaButti K."/>
            <person name="Ohm R.A."/>
            <person name="Kues U."/>
            <person name="Blanchette R.A."/>
            <person name="Grigoriev I.V."/>
            <person name="Minto R.E."/>
            <person name="Hibbett D.S."/>
        </authorList>
    </citation>
    <scope>NUCLEOTIDE SEQUENCE [LARGE SCALE GENOMIC DNA]</scope>
    <source>
        <strain evidence="3 4">FP15055 ss-10</strain>
    </source>
</reference>
<dbReference type="GO" id="GO:0003700">
    <property type="term" value="F:DNA-binding transcription factor activity"/>
    <property type="evidence" value="ECO:0007669"/>
    <property type="project" value="InterPro"/>
</dbReference>
<dbReference type="STRING" id="1314674.A0A0D7AY37"/>
<feature type="compositionally biased region" description="Low complexity" evidence="1">
    <location>
        <begin position="1"/>
        <end position="11"/>
    </location>
</feature>
<keyword evidence="4" id="KW-1185">Reference proteome</keyword>
<evidence type="ECO:0000259" key="2">
    <source>
        <dbReference type="PROSITE" id="PS00036"/>
    </source>
</evidence>
<dbReference type="CDD" id="cd12193">
    <property type="entry name" value="bZIP_GCN4"/>
    <property type="match status" value="1"/>
</dbReference>
<evidence type="ECO:0000256" key="1">
    <source>
        <dbReference type="SAM" id="MobiDB-lite"/>
    </source>
</evidence>
<dbReference type="SUPFAM" id="SSF57959">
    <property type="entry name" value="Leucine zipper domain"/>
    <property type="match status" value="1"/>
</dbReference>
<feature type="region of interest" description="Disordered" evidence="1">
    <location>
        <begin position="96"/>
        <end position="115"/>
    </location>
</feature>
<dbReference type="InterPro" id="IPR004827">
    <property type="entry name" value="bZIP"/>
</dbReference>
<dbReference type="InterPro" id="IPR046347">
    <property type="entry name" value="bZIP_sf"/>
</dbReference>
<dbReference type="OrthoDB" id="2257100at2759"/>
<gene>
    <name evidence="3" type="ORF">CYLTODRAFT_360942</name>
</gene>
<accession>A0A0D7AY37</accession>
<feature type="compositionally biased region" description="Polar residues" evidence="1">
    <location>
        <begin position="22"/>
        <end position="52"/>
    </location>
</feature>
<dbReference type="EMBL" id="KN880747">
    <property type="protein sequence ID" value="KIY62799.1"/>
    <property type="molecule type" value="Genomic_DNA"/>
</dbReference>
<sequence>MSPAPAATPAPKTRKPRKPSAVTGTRKNISPETMVSMEAPTQTRKYQAPSATSRKELPATFLKKKRARSEAFGDDDEPEEILPPNATEMEQIEFKRRQNTLAARKSRKRKLEHQRGLETQLEELRAQLTHWKTRAELSEGVLKEKGLSVPSA</sequence>
<dbReference type="Pfam" id="PF07716">
    <property type="entry name" value="bZIP_2"/>
    <property type="match status" value="1"/>
</dbReference>
<evidence type="ECO:0000313" key="3">
    <source>
        <dbReference type="EMBL" id="KIY62799.1"/>
    </source>
</evidence>
<dbReference type="Gene3D" id="3.30.160.60">
    <property type="entry name" value="Classic Zinc Finger"/>
    <property type="match status" value="1"/>
</dbReference>
<protein>
    <recommendedName>
        <fullName evidence="2">BZIP domain-containing protein</fullName>
    </recommendedName>
</protein>
<dbReference type="Proteomes" id="UP000054007">
    <property type="component" value="Unassembled WGS sequence"/>
</dbReference>
<dbReference type="PROSITE" id="PS00036">
    <property type="entry name" value="BZIP_BASIC"/>
    <property type="match status" value="1"/>
</dbReference>
<proteinExistence type="predicted"/>
<evidence type="ECO:0000313" key="4">
    <source>
        <dbReference type="Proteomes" id="UP000054007"/>
    </source>
</evidence>
<feature type="region of interest" description="Disordered" evidence="1">
    <location>
        <begin position="1"/>
        <end position="88"/>
    </location>
</feature>